<dbReference type="RefSeq" id="WP_277564943.1">
    <property type="nucleotide sequence ID" value="NZ_JAPDHZ010000002.1"/>
</dbReference>
<dbReference type="Proteomes" id="UP001153387">
    <property type="component" value="Unassembled WGS sequence"/>
</dbReference>
<reference evidence="1 2" key="1">
    <citation type="submission" date="2022-10" db="EMBL/GenBank/DDBJ databases">
        <title>Comparative genomic analysis of Cohnella hashimotonis sp. nov., isolated from the International Space Station.</title>
        <authorList>
            <person name="Simpson A."/>
            <person name="Venkateswaran K."/>
        </authorList>
    </citation>
    <scope>NUCLEOTIDE SEQUENCE [LARGE SCALE GENOMIC DNA]</scope>
    <source>
        <strain evidence="1 2">DSM 18997</strain>
    </source>
</reference>
<dbReference type="EMBL" id="JAPDHZ010000002">
    <property type="protein sequence ID" value="MDG0791175.1"/>
    <property type="molecule type" value="Genomic_DNA"/>
</dbReference>
<sequence>MYDYVSIHSQSYKEKIQAKVLDYFLTFKMGFNKSSHLRYFTKVDGQLISITGISANQDGNYSYSTLDEASEVNLVEINVPSNSNSVLEEAISEIAIAIVQQFSWLIDEEHGLS</sequence>
<protein>
    <submittedName>
        <fullName evidence="1">Uncharacterized protein</fullName>
    </submittedName>
</protein>
<name>A0A9X4KJU3_9BACL</name>
<dbReference type="AlphaFoldDB" id="A0A9X4KJU3"/>
<evidence type="ECO:0000313" key="2">
    <source>
        <dbReference type="Proteomes" id="UP001153387"/>
    </source>
</evidence>
<organism evidence="1 2">
    <name type="scientific">Cohnella ginsengisoli</name>
    <dbReference type="NCBI Taxonomy" id="425004"/>
    <lineage>
        <taxon>Bacteria</taxon>
        <taxon>Bacillati</taxon>
        <taxon>Bacillota</taxon>
        <taxon>Bacilli</taxon>
        <taxon>Bacillales</taxon>
        <taxon>Paenibacillaceae</taxon>
        <taxon>Cohnella</taxon>
    </lineage>
</organism>
<gene>
    <name evidence="1" type="ORF">OMP38_10050</name>
</gene>
<proteinExistence type="predicted"/>
<comment type="caution">
    <text evidence="1">The sequence shown here is derived from an EMBL/GenBank/DDBJ whole genome shotgun (WGS) entry which is preliminary data.</text>
</comment>
<accession>A0A9X4KJU3</accession>
<evidence type="ECO:0000313" key="1">
    <source>
        <dbReference type="EMBL" id="MDG0791175.1"/>
    </source>
</evidence>
<keyword evidence="2" id="KW-1185">Reference proteome</keyword>